<evidence type="ECO:0000313" key="1">
    <source>
        <dbReference type="EMBL" id="MEF3119448.1"/>
    </source>
</evidence>
<dbReference type="EMBL" id="JAVFKM010000047">
    <property type="protein sequence ID" value="MEF3119448.1"/>
    <property type="molecule type" value="Genomic_DNA"/>
</dbReference>
<protein>
    <recommendedName>
        <fullName evidence="3">Knr4/Smi1-like domain-containing protein</fullName>
    </recommendedName>
</protein>
<dbReference type="RefSeq" id="WP_331790203.1">
    <property type="nucleotide sequence ID" value="NZ_JAVFKM010000047.1"/>
</dbReference>
<accession>A0ABU7X6Q7</accession>
<name>A0ABU7X6Q7_9ACTN</name>
<comment type="caution">
    <text evidence="1">The sequence shown here is derived from an EMBL/GenBank/DDBJ whole genome shotgun (WGS) entry which is preliminary data.</text>
</comment>
<reference evidence="1 2" key="1">
    <citation type="submission" date="2023-08" db="EMBL/GenBank/DDBJ databases">
        <authorList>
            <person name="Sharma P."/>
            <person name="Verma V."/>
            <person name="Mohan M.K."/>
            <person name="Dubey A.K."/>
        </authorList>
    </citation>
    <scope>NUCLEOTIDE SEQUENCE [LARGE SCALE GENOMIC DNA]</scope>
    <source>
        <strain evidence="1 2">ADP4</strain>
    </source>
</reference>
<sequence length="182" mass="19993">MTTADIRPLVSRLRETLEEHRDEHALWAPEIPASGCEVRNLPAGAPHGVTELLAVVDGMHLDHSSQLFGSADLPGRQVDDSLAGAQLPDGSRLDDASVFFCFGEAAGNPLLVDQRDGSVWRVPYDGVVWYTGCRLERIADSVRDFFTTWVVTDRFPDLAGLTPDEAADNDWYRLLKLSSLAS</sequence>
<organism evidence="1 2">
    <name type="scientific">Streptomyces chrestomyceticus</name>
    <dbReference type="NCBI Taxonomy" id="68185"/>
    <lineage>
        <taxon>Bacteria</taxon>
        <taxon>Bacillati</taxon>
        <taxon>Actinomycetota</taxon>
        <taxon>Actinomycetes</taxon>
        <taxon>Kitasatosporales</taxon>
        <taxon>Streptomycetaceae</taxon>
        <taxon>Streptomyces</taxon>
    </lineage>
</organism>
<proteinExistence type="predicted"/>
<dbReference type="Proteomes" id="UP001348265">
    <property type="component" value="Unassembled WGS sequence"/>
</dbReference>
<evidence type="ECO:0000313" key="2">
    <source>
        <dbReference type="Proteomes" id="UP001348265"/>
    </source>
</evidence>
<gene>
    <name evidence="1" type="ORF">RB636_40575</name>
</gene>
<evidence type="ECO:0008006" key="3">
    <source>
        <dbReference type="Google" id="ProtNLM"/>
    </source>
</evidence>
<keyword evidence="2" id="KW-1185">Reference proteome</keyword>